<organism evidence="1">
    <name type="scientific">marine metagenome</name>
    <dbReference type="NCBI Taxonomy" id="408172"/>
    <lineage>
        <taxon>unclassified sequences</taxon>
        <taxon>metagenomes</taxon>
        <taxon>ecological metagenomes</taxon>
    </lineage>
</organism>
<proteinExistence type="predicted"/>
<dbReference type="AlphaFoldDB" id="A0A382WSL3"/>
<dbReference type="SUPFAM" id="SSF53623">
    <property type="entry name" value="MurD-like peptide ligases, catalytic domain"/>
    <property type="match status" value="1"/>
</dbReference>
<protein>
    <submittedName>
        <fullName evidence="1">Uncharacterized protein</fullName>
    </submittedName>
</protein>
<dbReference type="EMBL" id="UINC01162102">
    <property type="protein sequence ID" value="SVD61673.1"/>
    <property type="molecule type" value="Genomic_DNA"/>
</dbReference>
<dbReference type="Gene3D" id="3.40.1190.10">
    <property type="entry name" value="Mur-like, catalytic domain"/>
    <property type="match status" value="1"/>
</dbReference>
<accession>A0A382WSL3</accession>
<dbReference type="GO" id="GO:0005524">
    <property type="term" value="F:ATP binding"/>
    <property type="evidence" value="ECO:0007669"/>
    <property type="project" value="InterPro"/>
</dbReference>
<gene>
    <name evidence="1" type="ORF">METZ01_LOCUS414527</name>
</gene>
<name>A0A382WSL3_9ZZZZ</name>
<dbReference type="InterPro" id="IPR036565">
    <property type="entry name" value="Mur-like_cat_sf"/>
</dbReference>
<reference evidence="1" key="1">
    <citation type="submission" date="2018-05" db="EMBL/GenBank/DDBJ databases">
        <authorList>
            <person name="Lanie J.A."/>
            <person name="Ng W.-L."/>
            <person name="Kazmierczak K.M."/>
            <person name="Andrzejewski T.M."/>
            <person name="Davidsen T.M."/>
            <person name="Wayne K.J."/>
            <person name="Tettelin H."/>
            <person name="Glass J.I."/>
            <person name="Rusch D."/>
            <person name="Podicherti R."/>
            <person name="Tsui H.-C.T."/>
            <person name="Winkler M.E."/>
        </authorList>
    </citation>
    <scope>NUCLEOTIDE SEQUENCE</scope>
</reference>
<evidence type="ECO:0000313" key="1">
    <source>
        <dbReference type="EMBL" id="SVD61673.1"/>
    </source>
</evidence>
<sequence>MPRISSSTNFTDLLDYLYNLQRLGIKVGLSHTIELLKRCGNPQNNFQSIHVAG</sequence>
<feature type="non-terminal residue" evidence="1">
    <location>
        <position position="53"/>
    </location>
</feature>